<reference evidence="1" key="1">
    <citation type="submission" date="2020-12" db="EMBL/GenBank/DDBJ databases">
        <title>Metabolic potential, ecology and presence of endohyphal bacteria is reflected in genomic diversity of Mucoromycotina.</title>
        <authorList>
            <person name="Muszewska A."/>
            <person name="Okrasinska A."/>
            <person name="Steczkiewicz K."/>
            <person name="Drgas O."/>
            <person name="Orlowska M."/>
            <person name="Perlinska-Lenart U."/>
            <person name="Aleksandrzak-Piekarczyk T."/>
            <person name="Szatraj K."/>
            <person name="Zielenkiewicz U."/>
            <person name="Pilsyk S."/>
            <person name="Malc E."/>
            <person name="Mieczkowski P."/>
            <person name="Kruszewska J.S."/>
            <person name="Biernat P."/>
            <person name="Pawlowska J."/>
        </authorList>
    </citation>
    <scope>NUCLEOTIDE SEQUENCE</scope>
    <source>
        <strain evidence="1">WA0000017839</strain>
    </source>
</reference>
<dbReference type="Proteomes" id="UP000603453">
    <property type="component" value="Unassembled WGS sequence"/>
</dbReference>
<dbReference type="EMBL" id="JAEPRD010000234">
    <property type="protein sequence ID" value="KAG2193424.1"/>
    <property type="molecule type" value="Genomic_DNA"/>
</dbReference>
<organism evidence="1 2">
    <name type="scientific">Mucor saturninus</name>
    <dbReference type="NCBI Taxonomy" id="64648"/>
    <lineage>
        <taxon>Eukaryota</taxon>
        <taxon>Fungi</taxon>
        <taxon>Fungi incertae sedis</taxon>
        <taxon>Mucoromycota</taxon>
        <taxon>Mucoromycotina</taxon>
        <taxon>Mucoromycetes</taxon>
        <taxon>Mucorales</taxon>
        <taxon>Mucorineae</taxon>
        <taxon>Mucoraceae</taxon>
        <taxon>Mucor</taxon>
    </lineage>
</organism>
<evidence type="ECO:0000313" key="2">
    <source>
        <dbReference type="Proteomes" id="UP000603453"/>
    </source>
</evidence>
<sequence>MRKRAVSKTASEELIAAFNDYISDLELEQHLHLLSPYKCDAISSKQISRVDADTYEMCRNGCYMFVYDEQERGQTECPNVSCKAARYTNNATGVHVETHTQLSLAKQLGNFLSQHRNIDNINTYREEKQSSSGSYKDVFDGSACKNNQDLQGNKMMHSSW</sequence>
<comment type="caution">
    <text evidence="1">The sequence shown here is derived from an EMBL/GenBank/DDBJ whole genome shotgun (WGS) entry which is preliminary data.</text>
</comment>
<gene>
    <name evidence="1" type="ORF">INT47_006621</name>
</gene>
<accession>A0A8H7QIN1</accession>
<evidence type="ECO:0000313" key="1">
    <source>
        <dbReference type="EMBL" id="KAG2193424.1"/>
    </source>
</evidence>
<dbReference type="AlphaFoldDB" id="A0A8H7QIN1"/>
<proteinExistence type="predicted"/>
<protein>
    <submittedName>
        <fullName evidence="1">Uncharacterized protein</fullName>
    </submittedName>
</protein>
<name>A0A8H7QIN1_9FUNG</name>
<keyword evidence="2" id="KW-1185">Reference proteome</keyword>